<dbReference type="Proteomes" id="UP000485880">
    <property type="component" value="Unassembled WGS sequence"/>
</dbReference>
<accession>A0A8B6MBG6</accession>
<feature type="region of interest" description="Disordered" evidence="1">
    <location>
        <begin position="1"/>
        <end position="27"/>
    </location>
</feature>
<protein>
    <submittedName>
        <fullName evidence="2">Uncharacterized protein</fullName>
    </submittedName>
</protein>
<keyword evidence="3" id="KW-1185">Reference proteome</keyword>
<dbReference type="AlphaFoldDB" id="A0A8B6MBG6"/>
<dbReference type="EMBL" id="CABFMQ020000099">
    <property type="protein sequence ID" value="VTZ51609.1"/>
    <property type="molecule type" value="Genomic_DNA"/>
</dbReference>
<sequence length="233" mass="26002">MESARPRWPSPMRRRSGRPKTVPPRRGSDLVFAEKAGLVGRRGRNMAFAPAVRCQWVLARAILIDASSDPAIRGCEGLRVRETRPALPVHENLAEAEGGPPHVCRSLFRKRSRKDDHARFLAFVAPSRLLGEGPAAIRRPDLDLSLIGKAGTQRPQRTVKNVRIEIKIPGFFNERPGLDQTFRPRPALVRAQLGLVMGHASLCLFNALHPRGERCGFGRHSISSSVWFNRYPS</sequence>
<gene>
    <name evidence="2" type="ORF">MPC4_400010</name>
</gene>
<evidence type="ECO:0000256" key="1">
    <source>
        <dbReference type="SAM" id="MobiDB-lite"/>
    </source>
</evidence>
<reference evidence="2 3" key="1">
    <citation type="submission" date="2019-05" db="EMBL/GenBank/DDBJ databases">
        <authorList>
            <person name="Farhan Ul Haque M."/>
        </authorList>
    </citation>
    <scope>NUCLEOTIDE SEQUENCE [LARGE SCALE GENOMIC DNA]</scope>
    <source>
        <strain evidence="2">2</strain>
    </source>
</reference>
<evidence type="ECO:0000313" key="3">
    <source>
        <dbReference type="Proteomes" id="UP000485880"/>
    </source>
</evidence>
<organism evidence="2 3">
    <name type="scientific">Methylocella tundrae</name>
    <dbReference type="NCBI Taxonomy" id="227605"/>
    <lineage>
        <taxon>Bacteria</taxon>
        <taxon>Pseudomonadati</taxon>
        <taxon>Pseudomonadota</taxon>
        <taxon>Alphaproteobacteria</taxon>
        <taxon>Hyphomicrobiales</taxon>
        <taxon>Beijerinckiaceae</taxon>
        <taxon>Methylocella</taxon>
    </lineage>
</organism>
<comment type="caution">
    <text evidence="2">The sequence shown here is derived from an EMBL/GenBank/DDBJ whole genome shotgun (WGS) entry which is preliminary data.</text>
</comment>
<evidence type="ECO:0000313" key="2">
    <source>
        <dbReference type="EMBL" id="VTZ51609.1"/>
    </source>
</evidence>
<proteinExistence type="predicted"/>
<name>A0A8B6MBG6_METTU</name>